<dbReference type="Pfam" id="PF21962">
    <property type="entry name" value="DUF6924"/>
    <property type="match status" value="1"/>
</dbReference>
<sequence>MRTLAGIDDRDDLDALVIRTDYDDPEAWHAVLEALTRPADGDEPETPFVIDDPSWAGASTDEVREAVRAHEHLREYLGTAFIADRTTMRGPHHALLAVLTSSREDFEDAEDWESTIEFGTEFRVVPVGVNVVHANLDVANTDFEEFAEAAQDAPDGVLNWWQD</sequence>
<evidence type="ECO:0000313" key="2">
    <source>
        <dbReference type="EMBL" id="GHA68416.1"/>
    </source>
</evidence>
<comment type="caution">
    <text evidence="2">The sequence shown here is derived from an EMBL/GenBank/DDBJ whole genome shotgun (WGS) entry which is preliminary data.</text>
</comment>
<organism evidence="2 3">
    <name type="scientific">Streptomyces canarius</name>
    <dbReference type="NCBI Taxonomy" id="285453"/>
    <lineage>
        <taxon>Bacteria</taxon>
        <taxon>Bacillati</taxon>
        <taxon>Actinomycetota</taxon>
        <taxon>Actinomycetes</taxon>
        <taxon>Kitasatosporales</taxon>
        <taxon>Streptomycetaceae</taxon>
        <taxon>Streptomyces</taxon>
    </lineage>
</organism>
<accession>A0ABQ3D9F7</accession>
<evidence type="ECO:0000313" key="3">
    <source>
        <dbReference type="Proteomes" id="UP000653644"/>
    </source>
</evidence>
<gene>
    <name evidence="2" type="ORF">GCM10010345_85110</name>
</gene>
<feature type="domain" description="DUF6924" evidence="1">
    <location>
        <begin position="15"/>
        <end position="157"/>
    </location>
</feature>
<proteinExistence type="predicted"/>
<dbReference type="Proteomes" id="UP000653644">
    <property type="component" value="Unassembled WGS sequence"/>
</dbReference>
<reference evidence="3" key="1">
    <citation type="journal article" date="2019" name="Int. J. Syst. Evol. Microbiol.">
        <title>The Global Catalogue of Microorganisms (GCM) 10K type strain sequencing project: providing services to taxonomists for standard genome sequencing and annotation.</title>
        <authorList>
            <consortium name="The Broad Institute Genomics Platform"/>
            <consortium name="The Broad Institute Genome Sequencing Center for Infectious Disease"/>
            <person name="Wu L."/>
            <person name="Ma J."/>
        </authorList>
    </citation>
    <scope>NUCLEOTIDE SEQUENCE [LARGE SCALE GENOMIC DNA]</scope>
    <source>
        <strain evidence="3">JCM 4733</strain>
    </source>
</reference>
<name>A0ABQ3D9F7_9ACTN</name>
<dbReference type="EMBL" id="BMVN01000065">
    <property type="protein sequence ID" value="GHA68416.1"/>
    <property type="molecule type" value="Genomic_DNA"/>
</dbReference>
<evidence type="ECO:0000259" key="1">
    <source>
        <dbReference type="Pfam" id="PF21962"/>
    </source>
</evidence>
<keyword evidence="3" id="KW-1185">Reference proteome</keyword>
<dbReference type="RefSeq" id="WP_189894600.1">
    <property type="nucleotide sequence ID" value="NZ_BMVN01000065.1"/>
</dbReference>
<protein>
    <recommendedName>
        <fullName evidence="1">DUF6924 domain-containing protein</fullName>
    </recommendedName>
</protein>
<dbReference type="InterPro" id="IPR053832">
    <property type="entry name" value="DUF6924"/>
</dbReference>